<dbReference type="PROSITE" id="PS00297">
    <property type="entry name" value="HSP70_1"/>
    <property type="match status" value="1"/>
</dbReference>
<proteinExistence type="inferred from homology"/>
<comment type="similarity">
    <text evidence="1">Belongs to the heat shock protein 70 family.</text>
</comment>
<sequence length="105" mass="11441">MTTIHAIFIDLGTTYSCVGVFQHGKVEIMANDQGDRKMPSQDGSIYAQADLFLILGQMMETAEAYIGESVSDSVITVPACFNDAQRQATKDAGIISNLNKYSAYH</sequence>
<keyword evidence="5" id="KW-1185">Reference proteome</keyword>
<dbReference type="Pfam" id="PF00012">
    <property type="entry name" value="HSP70"/>
    <property type="match status" value="2"/>
</dbReference>
<dbReference type="InterPro" id="IPR013126">
    <property type="entry name" value="Hsp_70_fam"/>
</dbReference>
<keyword evidence="2" id="KW-0547">Nucleotide-binding</keyword>
<comment type="caution">
    <text evidence="4">The sequence shown here is derived from an EMBL/GenBank/DDBJ whole genome shotgun (WGS) entry which is preliminary data.</text>
</comment>
<dbReference type="GO" id="GO:0140662">
    <property type="term" value="F:ATP-dependent protein folding chaperone"/>
    <property type="evidence" value="ECO:0007669"/>
    <property type="project" value="InterPro"/>
</dbReference>
<evidence type="ECO:0000256" key="3">
    <source>
        <dbReference type="ARBA" id="ARBA00022840"/>
    </source>
</evidence>
<dbReference type="AlphaFoldDB" id="A0AA88HGJ4"/>
<dbReference type="EMBL" id="JAVRJZ010000019">
    <property type="protein sequence ID" value="KAK2706644.1"/>
    <property type="molecule type" value="Genomic_DNA"/>
</dbReference>
<dbReference type="InterPro" id="IPR043129">
    <property type="entry name" value="ATPase_NBD"/>
</dbReference>
<dbReference type="SUPFAM" id="SSF53067">
    <property type="entry name" value="Actin-like ATPase domain"/>
    <property type="match status" value="1"/>
</dbReference>
<accession>A0AA88HGJ4</accession>
<evidence type="ECO:0000256" key="1">
    <source>
        <dbReference type="ARBA" id="ARBA00007381"/>
    </source>
</evidence>
<evidence type="ECO:0000313" key="4">
    <source>
        <dbReference type="EMBL" id="KAK2706644.1"/>
    </source>
</evidence>
<dbReference type="FunFam" id="3.30.420.40:FF:000028">
    <property type="entry name" value="heat shock 70 kDa protein-like"/>
    <property type="match status" value="2"/>
</dbReference>
<organism evidence="4 5">
    <name type="scientific">Artemia franciscana</name>
    <name type="common">Brine shrimp</name>
    <name type="synonym">Artemia sanfranciscana</name>
    <dbReference type="NCBI Taxonomy" id="6661"/>
    <lineage>
        <taxon>Eukaryota</taxon>
        <taxon>Metazoa</taxon>
        <taxon>Ecdysozoa</taxon>
        <taxon>Arthropoda</taxon>
        <taxon>Crustacea</taxon>
        <taxon>Branchiopoda</taxon>
        <taxon>Anostraca</taxon>
        <taxon>Artemiidae</taxon>
        <taxon>Artemia</taxon>
    </lineage>
</organism>
<evidence type="ECO:0000313" key="5">
    <source>
        <dbReference type="Proteomes" id="UP001187531"/>
    </source>
</evidence>
<keyword evidence="3" id="KW-0067">ATP-binding</keyword>
<dbReference type="PANTHER" id="PTHR19375">
    <property type="entry name" value="HEAT SHOCK PROTEIN 70KDA"/>
    <property type="match status" value="1"/>
</dbReference>
<dbReference type="Gene3D" id="3.30.420.40">
    <property type="match status" value="1"/>
</dbReference>
<dbReference type="GO" id="GO:0005524">
    <property type="term" value="F:ATP binding"/>
    <property type="evidence" value="ECO:0007669"/>
    <property type="project" value="UniProtKB-KW"/>
</dbReference>
<evidence type="ECO:0000256" key="2">
    <source>
        <dbReference type="ARBA" id="ARBA00022741"/>
    </source>
</evidence>
<dbReference type="Proteomes" id="UP001187531">
    <property type="component" value="Unassembled WGS sequence"/>
</dbReference>
<dbReference type="InterPro" id="IPR018181">
    <property type="entry name" value="Heat_shock_70_CS"/>
</dbReference>
<gene>
    <name evidence="4" type="ORF">QYM36_014629</name>
</gene>
<reference evidence="4" key="1">
    <citation type="submission" date="2023-07" db="EMBL/GenBank/DDBJ databases">
        <title>Chromosome-level genome assembly of Artemia franciscana.</title>
        <authorList>
            <person name="Jo E."/>
        </authorList>
    </citation>
    <scope>NUCLEOTIDE SEQUENCE</scope>
    <source>
        <tissue evidence="4">Whole body</tissue>
    </source>
</reference>
<name>A0AA88HGJ4_ARTSF</name>
<protein>
    <submittedName>
        <fullName evidence="4">Uncharacterized protein</fullName>
    </submittedName>
</protein>